<protein>
    <recommendedName>
        <fullName evidence="2">Serine aminopeptidase S33 domain-containing protein</fullName>
    </recommendedName>
</protein>
<keyword evidence="1" id="KW-0732">Signal</keyword>
<feature type="chain" id="PRO_5038640655" description="Serine aminopeptidase S33 domain-containing protein" evidence="1">
    <location>
        <begin position="29"/>
        <end position="444"/>
    </location>
</feature>
<dbReference type="PANTHER" id="PTHR11005">
    <property type="entry name" value="LYSOSOMAL ACID LIPASE-RELATED"/>
    <property type="match status" value="1"/>
</dbReference>
<evidence type="ECO:0000313" key="3">
    <source>
        <dbReference type="EMBL" id="OFW58474.1"/>
    </source>
</evidence>
<dbReference type="Pfam" id="PF12146">
    <property type="entry name" value="Hydrolase_4"/>
    <property type="match status" value="1"/>
</dbReference>
<gene>
    <name evidence="3" type="ORF">A2Y75_02685</name>
</gene>
<evidence type="ECO:0000256" key="1">
    <source>
        <dbReference type="SAM" id="SignalP"/>
    </source>
</evidence>
<dbReference type="Gene3D" id="3.40.50.1820">
    <property type="entry name" value="alpha/beta hydrolase"/>
    <property type="match status" value="1"/>
</dbReference>
<evidence type="ECO:0000313" key="4">
    <source>
        <dbReference type="Proteomes" id="UP000177876"/>
    </source>
</evidence>
<dbReference type="AlphaFoldDB" id="A0A1F2WNP7"/>
<feature type="signal peptide" evidence="1">
    <location>
        <begin position="1"/>
        <end position="28"/>
    </location>
</feature>
<dbReference type="SUPFAM" id="SSF53474">
    <property type="entry name" value="alpha/beta-Hydrolases"/>
    <property type="match status" value="1"/>
</dbReference>
<sequence length="444" mass="49681">MGKKISVSIIFFTIILLLFLTIVPAAAAATTTSDKYVATTADGVELAMKRYRPDQKAGFRKHGQPVILMPGIMSNSNYFDIYTPAGKTYNVQLPSPLPTWAKHDRYIKKDPMRYFSMAHYLWTQGYDVWVANYRGQGRDPYMSGGATGYSLDDCGIYDVPAIVEKVYEVTKKHPIWMGHSMGSSMANIYLQGAKYGEGENPHVISDPALAAERNGGNGKQSLKALVYLDGPMGTAGGPAIDMPAYWELLNCPWYVDFRFLLSLIGDSMGVPTYFLDQISWFFFQMLGCPDLGILNVIFLANPNNFEPNVMTYMLTYGIDGTSTRSFAQLQEAHVHHKFREDYLNGPENASVVVPPVPAAGDGYYYYSDNLSKITLPAMVIADDTCDLTMPEDIHNFYLWKGRNPVDVFMRVPDTAHADIVCGLKGPSEIWPEINKWVKKLPRQK</sequence>
<dbReference type="InterPro" id="IPR029058">
    <property type="entry name" value="AB_hydrolase_fold"/>
</dbReference>
<organism evidence="3 4">
    <name type="scientific">Candidatus Solincola sediminis</name>
    <dbReference type="NCBI Taxonomy" id="1797199"/>
    <lineage>
        <taxon>Bacteria</taxon>
        <taxon>Bacillati</taxon>
        <taxon>Actinomycetota</taxon>
        <taxon>Candidatus Geothermincolia</taxon>
        <taxon>Candidatus Geothermincolales</taxon>
        <taxon>Candidatus Geothermincolaceae</taxon>
        <taxon>Candidatus Solincola</taxon>
    </lineage>
</organism>
<dbReference type="InterPro" id="IPR022742">
    <property type="entry name" value="Hydrolase_4"/>
</dbReference>
<dbReference type="EMBL" id="MELK01000022">
    <property type="protein sequence ID" value="OFW58474.1"/>
    <property type="molecule type" value="Genomic_DNA"/>
</dbReference>
<accession>A0A1F2WNP7</accession>
<dbReference type="Proteomes" id="UP000177876">
    <property type="component" value="Unassembled WGS sequence"/>
</dbReference>
<reference evidence="3 4" key="1">
    <citation type="journal article" date="2016" name="Nat. Commun.">
        <title>Thousands of microbial genomes shed light on interconnected biogeochemical processes in an aquifer system.</title>
        <authorList>
            <person name="Anantharaman K."/>
            <person name="Brown C.T."/>
            <person name="Hug L.A."/>
            <person name="Sharon I."/>
            <person name="Castelle C.J."/>
            <person name="Probst A.J."/>
            <person name="Thomas B.C."/>
            <person name="Singh A."/>
            <person name="Wilkins M.J."/>
            <person name="Karaoz U."/>
            <person name="Brodie E.L."/>
            <person name="Williams K.H."/>
            <person name="Hubbard S.S."/>
            <person name="Banfield J.F."/>
        </authorList>
    </citation>
    <scope>NUCLEOTIDE SEQUENCE [LARGE SCALE GENOMIC DNA]</scope>
</reference>
<evidence type="ECO:0000259" key="2">
    <source>
        <dbReference type="Pfam" id="PF12146"/>
    </source>
</evidence>
<proteinExistence type="predicted"/>
<comment type="caution">
    <text evidence="3">The sequence shown here is derived from an EMBL/GenBank/DDBJ whole genome shotgun (WGS) entry which is preliminary data.</text>
</comment>
<name>A0A1F2WNP7_9ACTN</name>
<dbReference type="STRING" id="1797197.A2Y75_02685"/>
<feature type="domain" description="Serine aminopeptidase S33" evidence="2">
    <location>
        <begin position="113"/>
        <end position="212"/>
    </location>
</feature>